<comment type="caution">
    <text evidence="2">The sequence shown here is derived from an EMBL/GenBank/DDBJ whole genome shotgun (WGS) entry which is preliminary data.</text>
</comment>
<evidence type="ECO:0000256" key="1">
    <source>
        <dbReference type="PROSITE-ProRule" id="PRU00339"/>
    </source>
</evidence>
<protein>
    <submittedName>
        <fullName evidence="2">Tetratricopeptide repeat protein</fullName>
    </submittedName>
</protein>
<proteinExistence type="predicted"/>
<name>A0ABP9HSE6_9ACTN</name>
<keyword evidence="3" id="KW-1185">Reference proteome</keyword>
<dbReference type="PROSITE" id="PS50005">
    <property type="entry name" value="TPR"/>
    <property type="match status" value="1"/>
</dbReference>
<dbReference type="SUPFAM" id="SSF48452">
    <property type="entry name" value="TPR-like"/>
    <property type="match status" value="1"/>
</dbReference>
<organism evidence="2 3">
    <name type="scientific">Yinghuangia aomiensis</name>
    <dbReference type="NCBI Taxonomy" id="676205"/>
    <lineage>
        <taxon>Bacteria</taxon>
        <taxon>Bacillati</taxon>
        <taxon>Actinomycetota</taxon>
        <taxon>Actinomycetes</taxon>
        <taxon>Kitasatosporales</taxon>
        <taxon>Streptomycetaceae</taxon>
        <taxon>Yinghuangia</taxon>
    </lineage>
</organism>
<dbReference type="EMBL" id="BAABHS010000019">
    <property type="protein sequence ID" value="GAA4977383.1"/>
    <property type="molecule type" value="Genomic_DNA"/>
</dbReference>
<evidence type="ECO:0000313" key="3">
    <source>
        <dbReference type="Proteomes" id="UP001500466"/>
    </source>
</evidence>
<dbReference type="RefSeq" id="WP_345678016.1">
    <property type="nucleotide sequence ID" value="NZ_BAABHS010000019.1"/>
</dbReference>
<sequence length="126" mass="14098">MTTQATGMTVENYRWAQELVDARDPLGALKLIEPHLEGEQDNVAVQLLAARAYFGSAQLRRAEETLRRVIELDPRDAWALHALGRTLERSGRAAEAGPYFRLAAAMCPEPEYVTAAWRYTAAPQEQ</sequence>
<dbReference type="Pfam" id="PF14559">
    <property type="entry name" value="TPR_19"/>
    <property type="match status" value="1"/>
</dbReference>
<evidence type="ECO:0000313" key="2">
    <source>
        <dbReference type="EMBL" id="GAA4977383.1"/>
    </source>
</evidence>
<dbReference type="Proteomes" id="UP001500466">
    <property type="component" value="Unassembled WGS sequence"/>
</dbReference>
<dbReference type="Gene3D" id="1.25.40.10">
    <property type="entry name" value="Tetratricopeptide repeat domain"/>
    <property type="match status" value="1"/>
</dbReference>
<accession>A0ABP9HSE6</accession>
<dbReference type="InterPro" id="IPR019734">
    <property type="entry name" value="TPR_rpt"/>
</dbReference>
<feature type="repeat" description="TPR" evidence="1">
    <location>
        <begin position="43"/>
        <end position="76"/>
    </location>
</feature>
<gene>
    <name evidence="2" type="ORF">GCM10023205_51120</name>
</gene>
<keyword evidence="1" id="KW-0802">TPR repeat</keyword>
<reference evidence="3" key="1">
    <citation type="journal article" date="2019" name="Int. J. Syst. Evol. Microbiol.">
        <title>The Global Catalogue of Microorganisms (GCM) 10K type strain sequencing project: providing services to taxonomists for standard genome sequencing and annotation.</title>
        <authorList>
            <consortium name="The Broad Institute Genomics Platform"/>
            <consortium name="The Broad Institute Genome Sequencing Center for Infectious Disease"/>
            <person name="Wu L."/>
            <person name="Ma J."/>
        </authorList>
    </citation>
    <scope>NUCLEOTIDE SEQUENCE [LARGE SCALE GENOMIC DNA]</scope>
    <source>
        <strain evidence="3">JCM 17986</strain>
    </source>
</reference>
<dbReference type="InterPro" id="IPR011990">
    <property type="entry name" value="TPR-like_helical_dom_sf"/>
</dbReference>